<dbReference type="AlphaFoldDB" id="A0AAV3ZP96"/>
<evidence type="ECO:0000256" key="1">
    <source>
        <dbReference type="SAM" id="MobiDB-lite"/>
    </source>
</evidence>
<dbReference type="EMBL" id="BLXT01002711">
    <property type="protein sequence ID" value="GFN96974.1"/>
    <property type="molecule type" value="Genomic_DNA"/>
</dbReference>
<accession>A0AAV3ZP96</accession>
<organism evidence="2 3">
    <name type="scientific">Plakobranchus ocellatus</name>
    <dbReference type="NCBI Taxonomy" id="259542"/>
    <lineage>
        <taxon>Eukaryota</taxon>
        <taxon>Metazoa</taxon>
        <taxon>Spiralia</taxon>
        <taxon>Lophotrochozoa</taxon>
        <taxon>Mollusca</taxon>
        <taxon>Gastropoda</taxon>
        <taxon>Heterobranchia</taxon>
        <taxon>Euthyneura</taxon>
        <taxon>Panpulmonata</taxon>
        <taxon>Sacoglossa</taxon>
        <taxon>Placobranchoidea</taxon>
        <taxon>Plakobranchidae</taxon>
        <taxon>Plakobranchus</taxon>
    </lineage>
</organism>
<gene>
    <name evidence="2" type="ORF">PoB_002348000</name>
</gene>
<feature type="compositionally biased region" description="Basic residues" evidence="1">
    <location>
        <begin position="112"/>
        <end position="128"/>
    </location>
</feature>
<name>A0AAV3ZP96_9GAST</name>
<dbReference type="Proteomes" id="UP000735302">
    <property type="component" value="Unassembled WGS sequence"/>
</dbReference>
<feature type="region of interest" description="Disordered" evidence="1">
    <location>
        <begin position="112"/>
        <end position="141"/>
    </location>
</feature>
<feature type="compositionally biased region" description="Polar residues" evidence="1">
    <location>
        <begin position="131"/>
        <end position="141"/>
    </location>
</feature>
<keyword evidence="3" id="KW-1185">Reference proteome</keyword>
<protein>
    <submittedName>
        <fullName evidence="2">Uncharacterized protein</fullName>
    </submittedName>
</protein>
<reference evidence="2 3" key="1">
    <citation type="journal article" date="2021" name="Elife">
        <title>Chloroplast acquisition without the gene transfer in kleptoplastic sea slugs, Plakobranchus ocellatus.</title>
        <authorList>
            <person name="Maeda T."/>
            <person name="Takahashi S."/>
            <person name="Yoshida T."/>
            <person name="Shimamura S."/>
            <person name="Takaki Y."/>
            <person name="Nagai Y."/>
            <person name="Toyoda A."/>
            <person name="Suzuki Y."/>
            <person name="Arimoto A."/>
            <person name="Ishii H."/>
            <person name="Satoh N."/>
            <person name="Nishiyama T."/>
            <person name="Hasebe M."/>
            <person name="Maruyama T."/>
            <person name="Minagawa J."/>
            <person name="Obokata J."/>
            <person name="Shigenobu S."/>
        </authorList>
    </citation>
    <scope>NUCLEOTIDE SEQUENCE [LARGE SCALE GENOMIC DNA]</scope>
</reference>
<evidence type="ECO:0000313" key="2">
    <source>
        <dbReference type="EMBL" id="GFN96974.1"/>
    </source>
</evidence>
<comment type="caution">
    <text evidence="2">The sequence shown here is derived from an EMBL/GenBank/DDBJ whole genome shotgun (WGS) entry which is preliminary data.</text>
</comment>
<evidence type="ECO:0000313" key="3">
    <source>
        <dbReference type="Proteomes" id="UP000735302"/>
    </source>
</evidence>
<proteinExistence type="predicted"/>
<sequence length="141" mass="15714">MHNHRAAISSTLHNFQTSAGIDQPVKILPVADFDDYSDESRSMQATEGEQISQLSFLLKIFVRLQVGENKRHAKRLSECIGGKAQPINVTDKAICVDFRCSLWNGIKDKKTNGRRFKAKGPKVKRKKGLSASLSGENSRKT</sequence>